<dbReference type="EMBL" id="ACHB01000086">
    <property type="protein sequence ID" value="EEI90793.1"/>
    <property type="molecule type" value="Genomic_DNA"/>
</dbReference>
<dbReference type="AlphaFoldDB" id="C2G2A3"/>
<dbReference type="HOGENOM" id="CLU_3317181_0_0_10"/>
<feature type="transmembrane region" description="Helical" evidence="1">
    <location>
        <begin position="12"/>
        <end position="31"/>
    </location>
</feature>
<evidence type="ECO:0000256" key="1">
    <source>
        <dbReference type="SAM" id="Phobius"/>
    </source>
</evidence>
<evidence type="ECO:0000313" key="2">
    <source>
        <dbReference type="EMBL" id="EEI90793.1"/>
    </source>
</evidence>
<proteinExistence type="predicted"/>
<sequence>MIIIVVTKPYKGVKSFIFCVSGFSLLFNHLLPLTELILH</sequence>
<keyword evidence="1" id="KW-0812">Transmembrane</keyword>
<comment type="caution">
    <text evidence="2">The sequence shown here is derived from an EMBL/GenBank/DDBJ whole genome shotgun (WGS) entry which is preliminary data.</text>
</comment>
<evidence type="ECO:0000313" key="3">
    <source>
        <dbReference type="Proteomes" id="UP000006241"/>
    </source>
</evidence>
<accession>C2G2A3</accession>
<protein>
    <submittedName>
        <fullName evidence="2">Uncharacterized protein</fullName>
    </submittedName>
</protein>
<dbReference type="Proteomes" id="UP000006241">
    <property type="component" value="Unassembled WGS sequence"/>
</dbReference>
<reference evidence="2 3" key="1">
    <citation type="submission" date="2009-01" db="EMBL/GenBank/DDBJ databases">
        <authorList>
            <person name="Qin X."/>
            <person name="Bachman B."/>
            <person name="Battles P."/>
            <person name="Bell A."/>
            <person name="Bess C."/>
            <person name="Bickham C."/>
            <person name="Chaboub L."/>
            <person name="Chen D."/>
            <person name="Coyle M."/>
            <person name="Deiros D.R."/>
            <person name="Dinh H."/>
            <person name="Forbes L."/>
            <person name="Fowler G."/>
            <person name="Francisco L."/>
            <person name="Fu Q."/>
            <person name="Gubbala S."/>
            <person name="Hale W."/>
            <person name="Han Y."/>
            <person name="Hemphill L."/>
            <person name="Highlander S.K."/>
            <person name="Hirani K."/>
            <person name="Hogues M."/>
            <person name="Jackson L."/>
            <person name="Jakkamsetti A."/>
            <person name="Javaid M."/>
            <person name="Jiang H."/>
            <person name="Korchina V."/>
            <person name="Kovar C."/>
            <person name="Lara F."/>
            <person name="Lee S."/>
            <person name="Mata R."/>
            <person name="Mathew T."/>
            <person name="Moen C."/>
            <person name="Morales K."/>
            <person name="Munidasa M."/>
            <person name="Nazareth L."/>
            <person name="Ngo R."/>
            <person name="Nguyen L."/>
            <person name="Okwuonu G."/>
            <person name="Ongeri F."/>
            <person name="Patil S."/>
            <person name="Petrosino J."/>
            <person name="Pham C."/>
            <person name="Pham P."/>
            <person name="Pu L.-L."/>
            <person name="Puazo M."/>
            <person name="Raj R."/>
            <person name="Reid J."/>
            <person name="Rouhana J."/>
            <person name="Saada N."/>
            <person name="Shang Y."/>
            <person name="Simmons D."/>
            <person name="Thornton R."/>
            <person name="Warren J."/>
            <person name="Weissenberger G."/>
            <person name="Zhang J."/>
            <person name="Zhang L."/>
            <person name="Zhou C."/>
            <person name="Zhu D."/>
            <person name="Muzny D."/>
            <person name="Worley K."/>
            <person name="Gibbs R."/>
        </authorList>
    </citation>
    <scope>NUCLEOTIDE SEQUENCE [LARGE SCALE GENOMIC DNA]</scope>
    <source>
        <strain evidence="2 3">ATCC 33300</strain>
    </source>
</reference>
<organism evidence="2 3">
    <name type="scientific">Sphingobacterium spiritivorum ATCC 33300</name>
    <dbReference type="NCBI Taxonomy" id="525372"/>
    <lineage>
        <taxon>Bacteria</taxon>
        <taxon>Pseudomonadati</taxon>
        <taxon>Bacteroidota</taxon>
        <taxon>Sphingobacteriia</taxon>
        <taxon>Sphingobacteriales</taxon>
        <taxon>Sphingobacteriaceae</taxon>
        <taxon>Sphingobacterium</taxon>
    </lineage>
</organism>
<keyword evidence="1" id="KW-0472">Membrane</keyword>
<keyword evidence="1" id="KW-1133">Transmembrane helix</keyword>
<name>C2G2A3_SPHSI</name>
<gene>
    <name evidence="2" type="ORF">HMPREF0765_3709</name>
</gene>